<accession>A0ABY5TJU9</accession>
<dbReference type="InterPro" id="IPR035086">
    <property type="entry name" value="DgcN-like_C"/>
</dbReference>
<feature type="domain" description="D-glutamate N-acetyltransferase-like C-terminal" evidence="1">
    <location>
        <begin position="135"/>
        <end position="331"/>
    </location>
</feature>
<dbReference type="EMBL" id="CP103416">
    <property type="protein sequence ID" value="UVW34152.1"/>
    <property type="molecule type" value="Genomic_DNA"/>
</dbReference>
<dbReference type="SUPFAM" id="SSF52540">
    <property type="entry name" value="P-loop containing nucleoside triphosphate hydrolases"/>
    <property type="match status" value="1"/>
</dbReference>
<dbReference type="PANTHER" id="PTHR40690:SF1">
    <property type="entry name" value="DUF1611 DOMAIN-CONTAINING PROTEIN"/>
    <property type="match status" value="1"/>
</dbReference>
<dbReference type="Gene3D" id="3.40.50.720">
    <property type="entry name" value="NAD(P)-binding Rossmann-like Domain"/>
    <property type="match status" value="1"/>
</dbReference>
<organism evidence="3 4">
    <name type="scientific">SAR92 clade bacterium H455</name>
    <dbReference type="NCBI Taxonomy" id="2974818"/>
    <lineage>
        <taxon>Bacteria</taxon>
        <taxon>Pseudomonadati</taxon>
        <taxon>Pseudomonadota</taxon>
        <taxon>Gammaproteobacteria</taxon>
        <taxon>Cellvibrionales</taxon>
        <taxon>Porticoccaceae</taxon>
        <taxon>SAR92 clade</taxon>
    </lineage>
</organism>
<evidence type="ECO:0000259" key="2">
    <source>
        <dbReference type="Pfam" id="PF17396"/>
    </source>
</evidence>
<dbReference type="InterPro" id="IPR027417">
    <property type="entry name" value="P-loop_NTPase"/>
</dbReference>
<reference evidence="3" key="1">
    <citation type="submission" date="2022-08" db="EMBL/GenBank/DDBJ databases">
        <title>Catabolic pathway analysis in culturable SAR92 clade bacteria reveals their overlooked roles in DMSP degradation in coastal seas.</title>
        <authorList>
            <person name="He X."/>
            <person name="Zhang X."/>
            <person name="Zhang Y."/>
        </authorList>
    </citation>
    <scope>NUCLEOTIDE SEQUENCE</scope>
    <source>
        <strain evidence="3">H455</strain>
    </source>
</reference>
<proteinExistence type="predicted"/>
<dbReference type="Proteomes" id="UP001059934">
    <property type="component" value="Chromosome"/>
</dbReference>
<protein>
    <submittedName>
        <fullName evidence="3">DUF1611 domain-containing protein</fullName>
    </submittedName>
</protein>
<feature type="domain" description="D-glutamate N-acetyltransferase-like N-terminal" evidence="2">
    <location>
        <begin position="51"/>
        <end position="129"/>
    </location>
</feature>
<dbReference type="Pfam" id="PF17396">
    <property type="entry name" value="DUF1611_N"/>
    <property type="match status" value="1"/>
</dbReference>
<dbReference type="Pfam" id="PF07755">
    <property type="entry name" value="DUF1611"/>
    <property type="match status" value="1"/>
</dbReference>
<dbReference type="NCBIfam" id="NF041892">
    <property type="entry name" value="DgcN"/>
    <property type="match status" value="1"/>
</dbReference>
<dbReference type="InterPro" id="IPR011669">
    <property type="entry name" value="DgcN-like"/>
</dbReference>
<sequence>MSVTLQLAVPYLVFLGDVPSAVYAKTALGIVQWAPEKCVAQHRFPDCEIDTGLTDMSIAEAAVAGAKSLVIGSAPVGGAIQENWIPSLLEAMAAGLDIVSGLHTKLTDYSVLREAAEKYSVRLIDVRVPPQNLPIGNGEKRTGKRLLAVGTDCSVGKKYTTLAIAEALQAREVNCDFRATGQTGIMIAGSGMPIDSVVCDFTAGAAETLSPDNDPNHWDIVEGQGSLFTPAYAGVSLGLLHGTQPDALVVCHDPLREHIVGCPNHPVPSVQTCIETNLLMARLTNPAVQCIGVSVNTSQVPKSQRQAVLDQISAETGLPAVDPIIDGVEPIIEQLIRLYPSQEHTQLNKTKDGEIA</sequence>
<dbReference type="PIRSF" id="PIRSF026760">
    <property type="entry name" value="UCP026760"/>
    <property type="match status" value="1"/>
</dbReference>
<evidence type="ECO:0000259" key="1">
    <source>
        <dbReference type="Pfam" id="PF07755"/>
    </source>
</evidence>
<name>A0ABY5TJU9_9GAMM</name>
<dbReference type="Gene3D" id="3.40.50.300">
    <property type="entry name" value="P-loop containing nucleotide triphosphate hydrolases"/>
    <property type="match status" value="1"/>
</dbReference>
<gene>
    <name evidence="3" type="ORF">NYF23_08945</name>
</gene>
<evidence type="ECO:0000313" key="4">
    <source>
        <dbReference type="Proteomes" id="UP001059934"/>
    </source>
</evidence>
<dbReference type="PANTHER" id="PTHR40690">
    <property type="entry name" value="GLL3100 PROTEIN"/>
    <property type="match status" value="1"/>
</dbReference>
<dbReference type="InterPro" id="IPR035402">
    <property type="entry name" value="DgcN-like_N"/>
</dbReference>
<evidence type="ECO:0000313" key="3">
    <source>
        <dbReference type="EMBL" id="UVW34152.1"/>
    </source>
</evidence>
<keyword evidence="4" id="KW-1185">Reference proteome</keyword>